<dbReference type="GO" id="GO:0005829">
    <property type="term" value="C:cytosol"/>
    <property type="evidence" value="ECO:0007669"/>
    <property type="project" value="TreeGrafter"/>
</dbReference>
<dbReference type="Gene3D" id="3.40.1160.10">
    <property type="entry name" value="Acetylglutamate kinase-like"/>
    <property type="match status" value="1"/>
</dbReference>
<evidence type="ECO:0000256" key="4">
    <source>
        <dbReference type="ARBA" id="ARBA00010122"/>
    </source>
</evidence>
<dbReference type="EC" id="2.7.2.4" evidence="13"/>
<evidence type="ECO:0000256" key="14">
    <source>
        <dbReference type="RuleBase" id="RU004249"/>
    </source>
</evidence>
<dbReference type="Pfam" id="PF00696">
    <property type="entry name" value="AA_kinase"/>
    <property type="match status" value="1"/>
</dbReference>
<dbReference type="GO" id="GO:0009089">
    <property type="term" value="P:lysine biosynthetic process via diaminopimelate"/>
    <property type="evidence" value="ECO:0007669"/>
    <property type="project" value="UniProtKB-UniPathway"/>
</dbReference>
<dbReference type="PROSITE" id="PS51671">
    <property type="entry name" value="ACT"/>
    <property type="match status" value="2"/>
</dbReference>
<evidence type="ECO:0000256" key="2">
    <source>
        <dbReference type="ARBA" id="ARBA00004986"/>
    </source>
</evidence>
<dbReference type="InterPro" id="IPR041740">
    <property type="entry name" value="AKii-LysC-BS"/>
</dbReference>
<keyword evidence="5 14" id="KW-0028">Amino-acid biosynthesis</keyword>
<evidence type="ECO:0000256" key="11">
    <source>
        <dbReference type="ARBA" id="ARBA00047872"/>
    </source>
</evidence>
<dbReference type="InterPro" id="IPR018042">
    <property type="entry name" value="Aspartate_kinase_CS"/>
</dbReference>
<dbReference type="Pfam" id="PF01842">
    <property type="entry name" value="ACT"/>
    <property type="match status" value="1"/>
</dbReference>
<organism evidence="16 17">
    <name type="scientific">Pseudomonas alkylphenolica</name>
    <dbReference type="NCBI Taxonomy" id="237609"/>
    <lineage>
        <taxon>Bacteria</taxon>
        <taxon>Pseudomonadati</taxon>
        <taxon>Pseudomonadota</taxon>
        <taxon>Gammaproteobacteria</taxon>
        <taxon>Pseudomonadales</taxon>
        <taxon>Pseudomonadaceae</taxon>
        <taxon>Pseudomonas</taxon>
    </lineage>
</organism>
<dbReference type="GO" id="GO:0009088">
    <property type="term" value="P:threonine biosynthetic process"/>
    <property type="evidence" value="ECO:0007669"/>
    <property type="project" value="UniProtKB-UniPathway"/>
</dbReference>
<accession>A0A6I6GVX8</accession>
<dbReference type="InterPro" id="IPR054352">
    <property type="entry name" value="ACT_Aspartokinase"/>
</dbReference>
<dbReference type="PANTHER" id="PTHR21499">
    <property type="entry name" value="ASPARTATE KINASE"/>
    <property type="match status" value="1"/>
</dbReference>
<feature type="binding site" evidence="12">
    <location>
        <begin position="7"/>
        <end position="10"/>
    </location>
    <ligand>
        <name>ATP</name>
        <dbReference type="ChEBI" id="CHEBI:30616"/>
    </ligand>
</feature>
<dbReference type="SUPFAM" id="SSF55021">
    <property type="entry name" value="ACT-like"/>
    <property type="match status" value="2"/>
</dbReference>
<dbReference type="InterPro" id="IPR002912">
    <property type="entry name" value="ACT_dom"/>
</dbReference>
<dbReference type="UniPathway" id="UPA00034">
    <property type="reaction ID" value="UER00015"/>
</dbReference>
<keyword evidence="8 13" id="KW-0418">Kinase</keyword>
<dbReference type="InterPro" id="IPR005260">
    <property type="entry name" value="Asp_kin_monofn"/>
</dbReference>
<dbReference type="FunFam" id="3.40.1160.10:FF:000002">
    <property type="entry name" value="Aspartokinase"/>
    <property type="match status" value="1"/>
</dbReference>
<evidence type="ECO:0000256" key="1">
    <source>
        <dbReference type="ARBA" id="ARBA00004766"/>
    </source>
</evidence>
<evidence type="ECO:0000256" key="12">
    <source>
        <dbReference type="PIRSR" id="PIRSR000726-1"/>
    </source>
</evidence>
<dbReference type="InterPro" id="IPR036393">
    <property type="entry name" value="AceGlu_kinase-like_sf"/>
</dbReference>
<dbReference type="PIRSF" id="PIRSF000726">
    <property type="entry name" value="Asp_kin"/>
    <property type="match status" value="1"/>
</dbReference>
<comment type="pathway">
    <text evidence="1 14">Amino-acid biosynthesis; L-lysine biosynthesis via DAP pathway; (S)-tetrahydrodipicolinate from L-aspartate: step 1/4.</text>
</comment>
<reference evidence="16" key="1">
    <citation type="submission" date="2019-12" db="EMBL/GenBank/DDBJ databases">
        <title>Hybrid Genome Assemblies of two High G+C Isolates from Undergraduate Microbiology Courses.</title>
        <authorList>
            <person name="Ne Ville C.J."/>
            <person name="Enright D."/>
            <person name="Hernandez I."/>
            <person name="Dodsworth J."/>
            <person name="Orwin P.M."/>
        </authorList>
    </citation>
    <scope>NUCLEOTIDE SEQUENCE [LARGE SCALE GENOMIC DNA]</scope>
    <source>
        <strain evidence="16">Neo</strain>
    </source>
</reference>
<evidence type="ECO:0000313" key="16">
    <source>
        <dbReference type="EMBL" id="QGW78732.1"/>
    </source>
</evidence>
<dbReference type="SUPFAM" id="SSF53633">
    <property type="entry name" value="Carbamate kinase-like"/>
    <property type="match status" value="1"/>
</dbReference>
<dbReference type="NCBIfam" id="TIGR00656">
    <property type="entry name" value="asp_kin_monofn"/>
    <property type="match status" value="1"/>
</dbReference>
<feature type="binding site" evidence="12">
    <location>
        <position position="74"/>
    </location>
    <ligand>
        <name>substrate</name>
    </ligand>
</feature>
<dbReference type="RefSeq" id="WP_157193544.1">
    <property type="nucleotide sequence ID" value="NZ_CP046621.1"/>
</dbReference>
<dbReference type="InterPro" id="IPR045865">
    <property type="entry name" value="ACT-like_dom_sf"/>
</dbReference>
<protein>
    <recommendedName>
        <fullName evidence="13">Aspartokinase</fullName>
        <ecNumber evidence="13">2.7.2.4</ecNumber>
    </recommendedName>
</protein>
<evidence type="ECO:0000256" key="13">
    <source>
        <dbReference type="RuleBase" id="RU003448"/>
    </source>
</evidence>
<dbReference type="GO" id="GO:0009090">
    <property type="term" value="P:homoserine biosynthetic process"/>
    <property type="evidence" value="ECO:0007669"/>
    <property type="project" value="TreeGrafter"/>
</dbReference>
<evidence type="ECO:0000256" key="7">
    <source>
        <dbReference type="ARBA" id="ARBA00022741"/>
    </source>
</evidence>
<evidence type="ECO:0000256" key="3">
    <source>
        <dbReference type="ARBA" id="ARBA00005139"/>
    </source>
</evidence>
<keyword evidence="17" id="KW-1185">Reference proteome</keyword>
<evidence type="ECO:0000256" key="6">
    <source>
        <dbReference type="ARBA" id="ARBA00022679"/>
    </source>
</evidence>
<dbReference type="CDD" id="cd04261">
    <property type="entry name" value="AAK_AKii-LysC-BS"/>
    <property type="match status" value="1"/>
</dbReference>
<gene>
    <name evidence="16" type="ORF">GPJ81_19275</name>
</gene>
<dbReference type="GO" id="GO:0005524">
    <property type="term" value="F:ATP binding"/>
    <property type="evidence" value="ECO:0007669"/>
    <property type="project" value="UniProtKB-KW"/>
</dbReference>
<dbReference type="UniPathway" id="UPA00051">
    <property type="reaction ID" value="UER00462"/>
</dbReference>
<evidence type="ECO:0000259" key="15">
    <source>
        <dbReference type="PROSITE" id="PS51671"/>
    </source>
</evidence>
<dbReference type="PANTHER" id="PTHR21499:SF3">
    <property type="entry name" value="ASPARTOKINASE"/>
    <property type="match status" value="1"/>
</dbReference>
<name>A0A6I6GVX8_9PSED</name>
<feature type="binding site" evidence="12">
    <location>
        <begin position="173"/>
        <end position="174"/>
    </location>
    <ligand>
        <name>ATP</name>
        <dbReference type="ChEBI" id="CHEBI:30616"/>
    </ligand>
</feature>
<keyword evidence="7 12" id="KW-0547">Nucleotide-binding</keyword>
<keyword evidence="9 12" id="KW-0067">ATP-binding</keyword>
<sequence length="411" mass="44609">MALIVQKFGGTSVGTVERIEQVAEKVKKFREAGDDLVVVLSAMSGETNRLIDLAKQISDQPVPRELDVIVSTGEQVTIALLAMALMKRGIPAVSYTGNQVRILTDSAHNKARILQIDDQKIRADIKAGRVVVVAGFQGVDEHGNITTLGRGGSDTTGVALAAALKADECQIYTDVDGVYTTDPRVVSQAQRLDKITFEEMLEMASLGSKVLQIRAVEFAGKYNVPLRVLHSFQEGPGTLITIDEEESMEQPIISGIAFNRDEAKLTIRGVPDTPGVAFKILGPISAANIEVDMIVQNVSHDNTTDFTFTVHRNDYDKAHKVLDKTAEELNAREVVGDTNIAKVSIVGVGMRSHAGVASRMFEALAKESINIQMISTSEIKVSVVIEEKYLELAVRALHTAFELDAPTRQGE</sequence>
<feature type="binding site" evidence="12">
    <location>
        <begin position="209"/>
        <end position="210"/>
    </location>
    <ligand>
        <name>ATP</name>
        <dbReference type="ChEBI" id="CHEBI:30616"/>
    </ligand>
</feature>
<feature type="domain" description="ACT" evidence="15">
    <location>
        <begin position="345"/>
        <end position="411"/>
    </location>
</feature>
<dbReference type="AlphaFoldDB" id="A0A6I6GVX8"/>
<evidence type="ECO:0000256" key="10">
    <source>
        <dbReference type="ARBA" id="ARBA00023154"/>
    </source>
</evidence>
<evidence type="ECO:0000256" key="5">
    <source>
        <dbReference type="ARBA" id="ARBA00022605"/>
    </source>
</evidence>
<comment type="similarity">
    <text evidence="4 13">Belongs to the aspartokinase family.</text>
</comment>
<keyword evidence="10" id="KW-0457">Lysine biosynthesis</keyword>
<feature type="binding site" evidence="12">
    <location>
        <position position="179"/>
    </location>
    <ligand>
        <name>ATP</name>
        <dbReference type="ChEBI" id="CHEBI:30616"/>
    </ligand>
</feature>
<dbReference type="Proteomes" id="UP000426235">
    <property type="component" value="Chromosome"/>
</dbReference>
<comment type="catalytic activity">
    <reaction evidence="11 13">
        <text>L-aspartate + ATP = 4-phospho-L-aspartate + ADP</text>
        <dbReference type="Rhea" id="RHEA:23776"/>
        <dbReference type="ChEBI" id="CHEBI:29991"/>
        <dbReference type="ChEBI" id="CHEBI:30616"/>
        <dbReference type="ChEBI" id="CHEBI:57535"/>
        <dbReference type="ChEBI" id="CHEBI:456216"/>
        <dbReference type="EC" id="2.7.2.4"/>
    </reaction>
</comment>
<dbReference type="NCBIfam" id="NF005154">
    <property type="entry name" value="PRK06635.1-2"/>
    <property type="match status" value="1"/>
</dbReference>
<dbReference type="CDD" id="cd04923">
    <property type="entry name" value="ACT_AK-LysC-DapG-like_2"/>
    <property type="match status" value="1"/>
</dbReference>
<dbReference type="NCBIfam" id="NF005155">
    <property type="entry name" value="PRK06635.1-4"/>
    <property type="match status" value="1"/>
</dbReference>
<comment type="pathway">
    <text evidence="3 14">Amino-acid biosynthesis; L-threonine biosynthesis; L-threonine from L-aspartate: step 1/5.</text>
</comment>
<dbReference type="FunFam" id="3.30.2130.10:FF:000002">
    <property type="entry name" value="Aspartokinase"/>
    <property type="match status" value="1"/>
</dbReference>
<proteinExistence type="inferred from homology"/>
<evidence type="ECO:0000256" key="9">
    <source>
        <dbReference type="ARBA" id="ARBA00022840"/>
    </source>
</evidence>
<keyword evidence="6 13" id="KW-0808">Transferase</keyword>
<dbReference type="CDD" id="cd04913">
    <property type="entry name" value="ACT_AKii-LysC-BS-like_1"/>
    <property type="match status" value="1"/>
</dbReference>
<dbReference type="InterPro" id="IPR001048">
    <property type="entry name" value="Asp/Glu/Uridylate_kinase"/>
</dbReference>
<dbReference type="InterPro" id="IPR001341">
    <property type="entry name" value="Asp_kinase"/>
</dbReference>
<dbReference type="GO" id="GO:0004072">
    <property type="term" value="F:aspartate kinase activity"/>
    <property type="evidence" value="ECO:0007669"/>
    <property type="project" value="UniProtKB-EC"/>
</dbReference>
<evidence type="ECO:0000256" key="8">
    <source>
        <dbReference type="ARBA" id="ARBA00022777"/>
    </source>
</evidence>
<dbReference type="EMBL" id="CP046621">
    <property type="protein sequence ID" value="QGW78732.1"/>
    <property type="molecule type" value="Genomic_DNA"/>
</dbReference>
<dbReference type="PROSITE" id="PS00324">
    <property type="entry name" value="ASPARTOKINASE"/>
    <property type="match status" value="1"/>
</dbReference>
<comment type="pathway">
    <text evidence="2 14">Amino-acid biosynthesis; L-methionine biosynthesis via de novo pathway; L-homoserine from L-aspartate: step 1/3.</text>
</comment>
<dbReference type="Gene3D" id="3.30.2130.10">
    <property type="entry name" value="VC0802-like"/>
    <property type="match status" value="1"/>
</dbReference>
<feature type="domain" description="ACT" evidence="15">
    <location>
        <begin position="265"/>
        <end position="339"/>
    </location>
</feature>
<feature type="binding site" evidence="12">
    <location>
        <position position="47"/>
    </location>
    <ligand>
        <name>substrate</name>
    </ligand>
</feature>
<evidence type="ECO:0000313" key="17">
    <source>
        <dbReference type="Proteomes" id="UP000426235"/>
    </source>
</evidence>
<dbReference type="UniPathway" id="UPA00050">
    <property type="reaction ID" value="UER00461"/>
</dbReference>
<dbReference type="NCBIfam" id="TIGR00657">
    <property type="entry name" value="asp_kinases"/>
    <property type="match status" value="1"/>
</dbReference>
<dbReference type="Pfam" id="PF22468">
    <property type="entry name" value="ACT_9"/>
    <property type="match status" value="1"/>
</dbReference>
<feature type="binding site" evidence="12">
    <location>
        <position position="184"/>
    </location>
    <ligand>
        <name>ATP</name>
        <dbReference type="ChEBI" id="CHEBI:30616"/>
    </ligand>
</feature>